<comment type="caution">
    <text evidence="5">The sequence shown here is derived from an EMBL/GenBank/DDBJ whole genome shotgun (WGS) entry which is preliminary data.</text>
</comment>
<dbReference type="InterPro" id="IPR004556">
    <property type="entry name" value="HemK-like"/>
</dbReference>
<keyword evidence="1 5" id="KW-0489">Methyltransferase</keyword>
<evidence type="ECO:0000256" key="1">
    <source>
        <dbReference type="ARBA" id="ARBA00022603"/>
    </source>
</evidence>
<dbReference type="Gene3D" id="1.10.8.10">
    <property type="entry name" value="DNA helicase RuvA subunit, C-terminal domain"/>
    <property type="match status" value="1"/>
</dbReference>
<dbReference type="InterPro" id="IPR050320">
    <property type="entry name" value="N5-glutamine_MTase"/>
</dbReference>
<dbReference type="GO" id="GO:0003676">
    <property type="term" value="F:nucleic acid binding"/>
    <property type="evidence" value="ECO:0007669"/>
    <property type="project" value="InterPro"/>
</dbReference>
<sequence length="315" mass="34501">MLLKEFIAGAVPALEPLYGQSEARSIVLNLCEDILGTRSYTHIVEPDFAVPEGRLPVLKEKLARLAEAEPLQYVVGHAPFCGYDFKVTPDVLIPRQETELLCRSAIDFASRISRMRVAAGRYAAPVRILDLCTGSGCIAWTLALSVPGSEVTGTDISEKALEVARSQDFKSYVKAHNIKVPRFVLHDILSAGADGAFDAGTDDVPDASGAGEAGFDLILSNPPYVRESEKSSMNKNVLDYEPASALFVPDDDPLLYYRAIAAFSMKHLNPDGAGFVEINEAFGTQVSETFVSAGFQRTELTKDLNNRNRILHYWR</sequence>
<proteinExistence type="predicted"/>
<dbReference type="CDD" id="cd02440">
    <property type="entry name" value="AdoMet_MTases"/>
    <property type="match status" value="1"/>
</dbReference>
<dbReference type="InterPro" id="IPR029063">
    <property type="entry name" value="SAM-dependent_MTases_sf"/>
</dbReference>
<keyword evidence="3" id="KW-0949">S-adenosyl-L-methionine</keyword>
<dbReference type="InterPro" id="IPR019874">
    <property type="entry name" value="RF_methyltr_PrmC"/>
</dbReference>
<gene>
    <name evidence="5" type="primary">prmC</name>
    <name evidence="5" type="ORF">IAC07_08610</name>
</gene>
<evidence type="ECO:0000313" key="5">
    <source>
        <dbReference type="EMBL" id="MBO8454765.1"/>
    </source>
</evidence>
<dbReference type="NCBIfam" id="TIGR03534">
    <property type="entry name" value="RF_mod_PrmC"/>
    <property type="match status" value="1"/>
</dbReference>
<evidence type="ECO:0000313" key="6">
    <source>
        <dbReference type="Proteomes" id="UP000771749"/>
    </source>
</evidence>
<dbReference type="InterPro" id="IPR002052">
    <property type="entry name" value="DNA_methylase_N6_adenine_CS"/>
</dbReference>
<dbReference type="Gene3D" id="3.40.50.150">
    <property type="entry name" value="Vaccinia Virus protein VP39"/>
    <property type="match status" value="1"/>
</dbReference>
<dbReference type="InterPro" id="IPR025714">
    <property type="entry name" value="Methyltranfer_dom"/>
</dbReference>
<reference evidence="5" key="1">
    <citation type="submission" date="2020-10" db="EMBL/GenBank/DDBJ databases">
        <authorList>
            <person name="Gilroy R."/>
        </authorList>
    </citation>
    <scope>NUCLEOTIDE SEQUENCE</scope>
    <source>
        <strain evidence="5">F1-3629</strain>
    </source>
</reference>
<dbReference type="Pfam" id="PF13847">
    <property type="entry name" value="Methyltransf_31"/>
    <property type="match status" value="1"/>
</dbReference>
<dbReference type="EC" id="2.1.1.297" evidence="5"/>
<dbReference type="AlphaFoldDB" id="A0A940IHA0"/>
<dbReference type="PROSITE" id="PS00092">
    <property type="entry name" value="N6_MTASE"/>
    <property type="match status" value="1"/>
</dbReference>
<reference evidence="5" key="2">
    <citation type="journal article" date="2021" name="PeerJ">
        <title>Extensive microbial diversity within the chicken gut microbiome revealed by metagenomics and culture.</title>
        <authorList>
            <person name="Gilroy R."/>
            <person name="Ravi A."/>
            <person name="Getino M."/>
            <person name="Pursley I."/>
            <person name="Horton D.L."/>
            <person name="Alikhan N.F."/>
            <person name="Baker D."/>
            <person name="Gharbi K."/>
            <person name="Hall N."/>
            <person name="Watson M."/>
            <person name="Adriaenssens E.M."/>
            <person name="Foster-Nyarko E."/>
            <person name="Jarju S."/>
            <person name="Secka A."/>
            <person name="Antonio M."/>
            <person name="Oren A."/>
            <person name="Chaudhuri R.R."/>
            <person name="La Ragione R."/>
            <person name="Hildebrand F."/>
            <person name="Pallen M.J."/>
        </authorList>
    </citation>
    <scope>NUCLEOTIDE SEQUENCE</scope>
    <source>
        <strain evidence="5">F1-3629</strain>
    </source>
</reference>
<name>A0A940IHA0_9BACT</name>
<dbReference type="SUPFAM" id="SSF53335">
    <property type="entry name" value="S-adenosyl-L-methionine-dependent methyltransferases"/>
    <property type="match status" value="1"/>
</dbReference>
<accession>A0A940IHA0</accession>
<keyword evidence="2 5" id="KW-0808">Transferase</keyword>
<evidence type="ECO:0000259" key="4">
    <source>
        <dbReference type="Pfam" id="PF13847"/>
    </source>
</evidence>
<dbReference type="EMBL" id="JADIMJ010000130">
    <property type="protein sequence ID" value="MBO8454765.1"/>
    <property type="molecule type" value="Genomic_DNA"/>
</dbReference>
<feature type="domain" description="Methyltransferase" evidence="4">
    <location>
        <begin position="126"/>
        <end position="199"/>
    </location>
</feature>
<protein>
    <submittedName>
        <fullName evidence="5">Peptide chain release factor N(5)-glutamine methyltransferase</fullName>
        <ecNumber evidence="5">2.1.1.297</ecNumber>
    </submittedName>
</protein>
<dbReference type="GO" id="GO:0032259">
    <property type="term" value="P:methylation"/>
    <property type="evidence" value="ECO:0007669"/>
    <property type="project" value="UniProtKB-KW"/>
</dbReference>
<dbReference type="PANTHER" id="PTHR18895:SF74">
    <property type="entry name" value="MTRF1L RELEASE FACTOR GLUTAMINE METHYLTRANSFERASE"/>
    <property type="match status" value="1"/>
</dbReference>
<organism evidence="5 6">
    <name type="scientific">Candidatus Cryptobacteroides gallistercoris</name>
    <dbReference type="NCBI Taxonomy" id="2840765"/>
    <lineage>
        <taxon>Bacteria</taxon>
        <taxon>Pseudomonadati</taxon>
        <taxon>Bacteroidota</taxon>
        <taxon>Bacteroidia</taxon>
        <taxon>Bacteroidales</taxon>
        <taxon>Candidatus Cryptobacteroides</taxon>
    </lineage>
</organism>
<evidence type="ECO:0000256" key="2">
    <source>
        <dbReference type="ARBA" id="ARBA00022679"/>
    </source>
</evidence>
<dbReference type="PANTHER" id="PTHR18895">
    <property type="entry name" value="HEMK METHYLTRANSFERASE"/>
    <property type="match status" value="1"/>
</dbReference>
<evidence type="ECO:0000256" key="3">
    <source>
        <dbReference type="ARBA" id="ARBA00022691"/>
    </source>
</evidence>
<dbReference type="GO" id="GO:0102559">
    <property type="term" value="F:peptide chain release factor N(5)-glutamine methyltransferase activity"/>
    <property type="evidence" value="ECO:0007669"/>
    <property type="project" value="UniProtKB-EC"/>
</dbReference>
<dbReference type="Proteomes" id="UP000771749">
    <property type="component" value="Unassembled WGS sequence"/>
</dbReference>
<dbReference type="NCBIfam" id="TIGR00536">
    <property type="entry name" value="hemK_fam"/>
    <property type="match status" value="1"/>
</dbReference>